<dbReference type="InterPro" id="IPR000073">
    <property type="entry name" value="AB_hydrolase_1"/>
</dbReference>
<comment type="caution">
    <text evidence="3">The sequence shown here is derived from an EMBL/GenBank/DDBJ whole genome shotgun (WGS) entry which is preliminary data.</text>
</comment>
<proteinExistence type="predicted"/>
<dbReference type="Proteomes" id="UP000708148">
    <property type="component" value="Unassembled WGS sequence"/>
</dbReference>
<dbReference type="EMBL" id="CAJHUC010002945">
    <property type="protein sequence ID" value="CAD7704716.1"/>
    <property type="molecule type" value="Genomic_DNA"/>
</dbReference>
<evidence type="ECO:0000313" key="4">
    <source>
        <dbReference type="Proteomes" id="UP000708148"/>
    </source>
</evidence>
<dbReference type="OrthoDB" id="2012836at2759"/>
<feature type="domain" description="AB hydrolase-1" evidence="2">
    <location>
        <begin position="94"/>
        <end position="329"/>
    </location>
</feature>
<keyword evidence="4" id="KW-1185">Reference proteome</keyword>
<evidence type="ECO:0000259" key="2">
    <source>
        <dbReference type="Pfam" id="PF12697"/>
    </source>
</evidence>
<feature type="compositionally biased region" description="Low complexity" evidence="1">
    <location>
        <begin position="1"/>
        <end position="13"/>
    </location>
</feature>
<dbReference type="SUPFAM" id="SSF53474">
    <property type="entry name" value="alpha/beta-Hydrolases"/>
    <property type="match status" value="1"/>
</dbReference>
<protein>
    <recommendedName>
        <fullName evidence="2">AB hydrolase-1 domain-containing protein</fullName>
    </recommendedName>
</protein>
<name>A0A8S1JC55_9CHLO</name>
<evidence type="ECO:0000313" key="3">
    <source>
        <dbReference type="EMBL" id="CAD7704716.1"/>
    </source>
</evidence>
<dbReference type="Pfam" id="PF12697">
    <property type="entry name" value="Abhydrolase_6"/>
    <property type="match status" value="1"/>
</dbReference>
<reference evidence="3" key="1">
    <citation type="submission" date="2020-12" db="EMBL/GenBank/DDBJ databases">
        <authorList>
            <person name="Iha C."/>
        </authorList>
    </citation>
    <scope>NUCLEOTIDE SEQUENCE</scope>
</reference>
<accession>A0A8S1JC55</accession>
<dbReference type="Gene3D" id="3.40.50.1820">
    <property type="entry name" value="alpha/beta hydrolase"/>
    <property type="match status" value="1"/>
</dbReference>
<evidence type="ECO:0000256" key="1">
    <source>
        <dbReference type="SAM" id="MobiDB-lite"/>
    </source>
</evidence>
<dbReference type="AlphaFoldDB" id="A0A8S1JC55"/>
<sequence length="335" mass="35943">MKPAATRSVAAAPRPTPPPARPSRPVTRPPNRPLVIPVRSASPAAPAAQQASGSEYQWTYQGRRIPVPYDVIGRGPPGLMLPAMSTVSLRSELAGLAQALADRASWTVPDWPGFGESSRPPLEYGPDVFREFLADFASAIFDGPVPVVAAGHAAGFALELGRADPGRWSRIVLVAPTWMGPFRAMGMSEGVKAFARGLIRSPVVGEALYGALTTPDQIRAQYASHVMVDRAFLTDDFVARKQGLTRVEGARFAPSSFITGYLDPFEDREGVLDLARSLEVPVVVVVGEDTPRKSKAEMEALGAVEGVEVRRVRGSLGVHEEFPREVAEAVLPFLS</sequence>
<organism evidence="3 4">
    <name type="scientific">Ostreobium quekettii</name>
    <dbReference type="NCBI Taxonomy" id="121088"/>
    <lineage>
        <taxon>Eukaryota</taxon>
        <taxon>Viridiplantae</taxon>
        <taxon>Chlorophyta</taxon>
        <taxon>core chlorophytes</taxon>
        <taxon>Ulvophyceae</taxon>
        <taxon>TCBD clade</taxon>
        <taxon>Bryopsidales</taxon>
        <taxon>Ostreobineae</taxon>
        <taxon>Ostreobiaceae</taxon>
        <taxon>Ostreobium</taxon>
    </lineage>
</organism>
<feature type="region of interest" description="Disordered" evidence="1">
    <location>
        <begin position="1"/>
        <end position="34"/>
    </location>
</feature>
<dbReference type="PANTHER" id="PTHR47914">
    <property type="entry name" value="ALPHA/BETA-HYDROLASES SUPERFAMILY PROTEIN"/>
    <property type="match status" value="1"/>
</dbReference>
<gene>
    <name evidence="3" type="ORF">OSTQU699_LOCUS10071</name>
</gene>
<feature type="compositionally biased region" description="Pro residues" evidence="1">
    <location>
        <begin position="14"/>
        <end position="32"/>
    </location>
</feature>
<dbReference type="InterPro" id="IPR029058">
    <property type="entry name" value="AB_hydrolase_fold"/>
</dbReference>
<dbReference type="PANTHER" id="PTHR47914:SF1">
    <property type="entry name" value="ALPHA_BETA-HYDROLASES SUPERFAMILY PROTEIN"/>
    <property type="match status" value="1"/>
</dbReference>